<feature type="compositionally biased region" description="Basic and acidic residues" evidence="2">
    <location>
        <begin position="1803"/>
        <end position="1812"/>
    </location>
</feature>
<organism evidence="4 5">
    <name type="scientific">Leptospira perdikensis</name>
    <dbReference type="NCBI Taxonomy" id="2484948"/>
    <lineage>
        <taxon>Bacteria</taxon>
        <taxon>Pseudomonadati</taxon>
        <taxon>Spirochaetota</taxon>
        <taxon>Spirochaetia</taxon>
        <taxon>Leptospirales</taxon>
        <taxon>Leptospiraceae</taxon>
        <taxon>Leptospira</taxon>
    </lineage>
</organism>
<protein>
    <submittedName>
        <fullName evidence="4">TIGR04388 family protein</fullName>
    </submittedName>
</protein>
<keyword evidence="5" id="KW-1185">Reference proteome</keyword>
<sequence>MQVQLRKEETVVGVREYGALTRIQATLGILSVFCMLLSTPHTLSSQEVIPDLQTAEYDRHFMNQMYGQVYFQNNLTSWASHVESYVGTARAAWEASVDSAINAYVDSITTSDSFNTVDAYKDYVSREMQSQKAQALLNWQDEANRHFLENQTEFVAKLNTNYVDSSYLSRIGQQSLYNQYLNNLAVTQNLQNQVAISASNWQNTYNQNYQQGLNDFASSITNITQQYESIKNSIAQNHSVFQQNLDVINQYKTAVVDSIKGMLDSFQTDLDTGVTCNLDGGCTYHEKGGALNTAGVLLKDFLDRMKPKVENAALDPSLFFSDISSSFSSFLQSQRDLANSKYEFHESNILTYQNSTGINYDAYRNYSDADIQSLIHTIYTQQYGAGTAIFSTDTWPYQSGGGIEYNSSAHRPSFSTIGDPNLRDIYEGIYLGLRVNGGDFQHLQTAIQSMLGSNYEVTRVLGANIYSDWNNGANRDGLAWLYLSKTQGNLNMDGNSFAFWTAVRAIPPYVAWTHAFQMENLQAGLLYEVKDKNQEALATHWNGTTNSLGNQFSLFNDQISPAISNWEAQVKSYNDFYTAWQAEANQLAADAEAQYEQSLINLEREKTAWLAAMENERHEGMSQWTNLYNQAGQMQNQSDYINFVNNANATVNGVGTGNIATNTSSIVSKFDNAIDQLSQRKFDVEPPTAVTFASTNPDEGKFYAGGSPGFSGGSSAVRTIQENFLKGTTNYIENKIGSAFGVGSFSPVSGSSGGYSILGAASERTVDTSLSINGKDVYNYFQETTNGVYQYSQVLSANENNANMQRVEQQKLINQYAYVVNWDTRAESNLSSTNKTYLDQMNSFQCGRGCTDYQSGFQNKFQSEIEQLKSQGLEYMNGKIVKSLTLEEKVLSGQADYKTLTEDQKKDFGKCFANPTAGVCGTLLVQEFDYSINEVSNVATLTKRISDGSIAGRDATGYYSGKKDEVRHISLSNLEMVSAPTNKGLFDIWDNSDWQSFADASSNALNNFFGDLSKDGAAIGNATASIRKTEAANEKAFQERKTTQEKNDSLIQELALAYFTGGAAGIQATIKGKIEDTINTELAKAWISATGGSQEDIQLASQLIEFMRGRVEIRNKKAQEAIGFDNPLDILNPVKYYEQVYKAGIQVVKTTYTTSVDVLNRVSNGVFGSIMNTALLPYTMYAQGIMGKDAFNDKMDQINAKENRIAEIKAREFEVAKGGVSQAIAGATGLPLDLVSNMVTDYHGAKQTAKVRDTMQRDPFAFIGANVAGVVGGLVKTVAVAGGVTESEFQSALNTSHAIVNSGNYDPASYTQASLAFSYQYFGMQSSVAHHHTAVIDVSNTRAVVDELGKQAIATQIATSMGIDPSIAKGFVDKGYADHQQRINDRKAQNAAVEQVAVTVATTALTMGAGAMLGAMMNSANAFISSVGNFINSAGALMGSATTTGASLVTQGGQMLFSAIGNTIVQGAYGARNGLDGALAGMANGIIGGVTQFMGPIKTGLLEGITPGLGVTYSPDDGWGGMIGLGNTTLNASIAFSQRGDTTAQGTYSLGKTGAQLTADYTTNQGMNVGLDYNEGNGPRKNWNLSLNYNLAGGGASASLGYTDPGSTLGLTTTVDRNGLSTSAELTGVSIATNGPNGFQMDDINFAEQNINAAQDRTQSDQDKKAALTNNENLVRDQLKKEGYSDSEINSKIDAMGPSGITKMGEGIQREHQTVQDRTLLLGQNFTDEQINNMSPEELTNRAEEIRDSQVSLLDNIADVGAALGGLVLGGGALAIGLFTGGSPTTSTGGSSIPTPSVSETGVLERDRKREDEDGSVPDNQDDTVVGDGNNTSDQDLANSTVIDPMNPSERDVSPDTGVGGFEGPANEFNSEGETIPGNQDVDPSRDEFQKDVEAGAANRGLIYDPFTNTYVSGTGKSYTADQVAAMHRDDVQKGKLYQTADGVRNVNDTLLQILSTSGTAPVMDGSNGGFHASAEEVRANLIIASENPNVNSFKDKKSLKLNIPSELSGQAALDFLNAKARQMMKDAYFDYDGSINSSKLLKKFAEDNGLLDKNASPEQKQLYKSLEQELKTVREANKENLSAARIEYFRENYARITAEKLVSMYGDKIDLTRTTAEITYLKDGGMVLNNVVYDSQRDNETLMKFPDNYSLRPGSQCSPTAVAMVMDYLGATRLNDKPQLVDDMISQAFKDGILITGKELQKPAVIAKVIQNYGLVDVPVEGDKKNGITKFDAIKAQLLAGNPVVVRGDFGIEIGGLNEDGTPKKVEGHILTIVGFDNKGWIVHDPWGNANKNHYGGSGMYAQYAYEKWDVGKGTAYTIIKQTKE</sequence>
<feature type="coiled-coil region" evidence="1">
    <location>
        <begin position="585"/>
        <end position="619"/>
    </location>
</feature>
<dbReference type="OrthoDB" id="345532at2"/>
<feature type="coiled-coil region" evidence="1">
    <location>
        <begin position="1026"/>
        <end position="1053"/>
    </location>
</feature>
<dbReference type="Pfam" id="PF13529">
    <property type="entry name" value="Peptidase_C39_2"/>
    <property type="match status" value="1"/>
</dbReference>
<dbReference type="InterPro" id="IPR039564">
    <property type="entry name" value="Peptidase_C39-like"/>
</dbReference>
<name>A0A4R9JGY4_9LEPT</name>
<dbReference type="EMBL" id="RQGA01000005">
    <property type="protein sequence ID" value="TGL42483.1"/>
    <property type="molecule type" value="Genomic_DNA"/>
</dbReference>
<evidence type="ECO:0000256" key="2">
    <source>
        <dbReference type="SAM" id="MobiDB-lite"/>
    </source>
</evidence>
<feature type="compositionally biased region" description="Low complexity" evidence="2">
    <location>
        <begin position="1785"/>
        <end position="1797"/>
    </location>
</feature>
<keyword evidence="1" id="KW-0175">Coiled coil</keyword>
<feature type="compositionally biased region" description="Polar residues" evidence="2">
    <location>
        <begin position="1829"/>
        <end position="1842"/>
    </location>
</feature>
<evidence type="ECO:0000259" key="3">
    <source>
        <dbReference type="Pfam" id="PF13529"/>
    </source>
</evidence>
<dbReference type="Proteomes" id="UP000298125">
    <property type="component" value="Unassembled WGS sequence"/>
</dbReference>
<comment type="caution">
    <text evidence="4">The sequence shown here is derived from an EMBL/GenBank/DDBJ whole genome shotgun (WGS) entry which is preliminary data.</text>
</comment>
<evidence type="ECO:0000313" key="5">
    <source>
        <dbReference type="Proteomes" id="UP000298125"/>
    </source>
</evidence>
<accession>A0A4R9JGY4</accession>
<feature type="compositionally biased region" description="Acidic residues" evidence="2">
    <location>
        <begin position="1813"/>
        <end position="1822"/>
    </location>
</feature>
<evidence type="ECO:0000256" key="1">
    <source>
        <dbReference type="SAM" id="Coils"/>
    </source>
</evidence>
<proteinExistence type="predicted"/>
<gene>
    <name evidence="4" type="ORF">EHQ49_07045</name>
</gene>
<dbReference type="NCBIfam" id="TIGR04388">
    <property type="entry name" value="Lepto_longest"/>
    <property type="match status" value="1"/>
</dbReference>
<feature type="domain" description="Peptidase C39-like" evidence="3">
    <location>
        <begin position="2132"/>
        <end position="2288"/>
    </location>
</feature>
<dbReference type="Gene3D" id="3.90.70.10">
    <property type="entry name" value="Cysteine proteinases"/>
    <property type="match status" value="1"/>
</dbReference>
<reference evidence="4" key="1">
    <citation type="journal article" date="2019" name="PLoS Negl. Trop. Dis.">
        <title>Revisiting the worldwide diversity of Leptospira species in the environment.</title>
        <authorList>
            <person name="Vincent A.T."/>
            <person name="Schiettekatte O."/>
            <person name="Bourhy P."/>
            <person name="Veyrier F.J."/>
            <person name="Picardeau M."/>
        </authorList>
    </citation>
    <scope>NUCLEOTIDE SEQUENCE [LARGE SCALE GENOMIC DNA]</scope>
    <source>
        <strain evidence="4">201702692</strain>
    </source>
</reference>
<feature type="region of interest" description="Disordered" evidence="2">
    <location>
        <begin position="1785"/>
        <end position="1886"/>
    </location>
</feature>
<evidence type="ECO:0000313" key="4">
    <source>
        <dbReference type="EMBL" id="TGL42483.1"/>
    </source>
</evidence>
<dbReference type="InterPro" id="IPR030885">
    <property type="entry name" value="Lepto_longest"/>
</dbReference>